<evidence type="ECO:0000313" key="2">
    <source>
        <dbReference type="EMBL" id="PPE03043.1"/>
    </source>
</evidence>
<sequence length="51" mass="5805">MKMMSRLLLMLCIGFSSFSVAAAEITPINIRMQKDKMAVQNMTYPHHPALH</sequence>
<reference evidence="2 3" key="1">
    <citation type="submission" date="2017-11" db="EMBL/GenBank/DDBJ databases">
        <title>Comparative genomic analysis of Holospora spp., intranuclear symbionts of paramecia.</title>
        <authorList>
            <person name="Garushyants S.K."/>
            <person name="Beliavskaya A."/>
            <person name="Malko D.B."/>
            <person name="Logacheva M.D."/>
            <person name="Rautian M.S."/>
            <person name="Gelfand M.S."/>
        </authorList>
    </citation>
    <scope>NUCLEOTIDE SEQUENCE [LARGE SCALE GENOMIC DNA]</scope>
    <source>
        <strain evidence="3">02AZ16</strain>
    </source>
</reference>
<keyword evidence="3" id="KW-1185">Reference proteome</keyword>
<dbReference type="RefSeq" id="WP_165780856.1">
    <property type="nucleotide sequence ID" value="NZ_PHHC01000141.1"/>
</dbReference>
<dbReference type="AlphaFoldDB" id="A0A2S5R6X8"/>
<feature type="signal peptide" evidence="1">
    <location>
        <begin position="1"/>
        <end position="22"/>
    </location>
</feature>
<evidence type="ECO:0000256" key="1">
    <source>
        <dbReference type="SAM" id="SignalP"/>
    </source>
</evidence>
<comment type="caution">
    <text evidence="2">The sequence shown here is derived from an EMBL/GenBank/DDBJ whole genome shotgun (WGS) entry which is preliminary data.</text>
</comment>
<protein>
    <submittedName>
        <fullName evidence="2">Uncharacterized protein</fullName>
    </submittedName>
</protein>
<evidence type="ECO:0000313" key="3">
    <source>
        <dbReference type="Proteomes" id="UP000239425"/>
    </source>
</evidence>
<feature type="chain" id="PRO_5015634770" evidence="1">
    <location>
        <begin position="23"/>
        <end position="51"/>
    </location>
</feature>
<proteinExistence type="predicted"/>
<accession>A0A2S5R6X8</accession>
<gene>
    <name evidence="2" type="ORF">HCUR_01474</name>
</gene>
<keyword evidence="1" id="KW-0732">Signal</keyword>
<organism evidence="2 3">
    <name type="scientific">Holospora curviuscula</name>
    <dbReference type="NCBI Taxonomy" id="1082868"/>
    <lineage>
        <taxon>Bacteria</taxon>
        <taxon>Pseudomonadati</taxon>
        <taxon>Pseudomonadota</taxon>
        <taxon>Alphaproteobacteria</taxon>
        <taxon>Holosporales</taxon>
        <taxon>Holosporaceae</taxon>
        <taxon>Holospora</taxon>
    </lineage>
</organism>
<dbReference type="Proteomes" id="UP000239425">
    <property type="component" value="Unassembled WGS sequence"/>
</dbReference>
<dbReference type="EMBL" id="PHHC01000141">
    <property type="protein sequence ID" value="PPE03043.1"/>
    <property type="molecule type" value="Genomic_DNA"/>
</dbReference>
<name>A0A2S5R6X8_9PROT</name>